<dbReference type="PANTHER" id="PTHR43037">
    <property type="entry name" value="UNNAMED PRODUCT-RELATED"/>
    <property type="match status" value="1"/>
</dbReference>
<comment type="caution">
    <text evidence="3">The sequence shown here is derived from an EMBL/GenBank/DDBJ whole genome shotgun (WGS) entry which is preliminary data.</text>
</comment>
<dbReference type="AlphaFoldDB" id="A0A417XX61"/>
<accession>A0A417XX61</accession>
<organism evidence="3 4">
    <name type="scientific">Nocardioides immobilis</name>
    <dbReference type="NCBI Taxonomy" id="2049295"/>
    <lineage>
        <taxon>Bacteria</taxon>
        <taxon>Bacillati</taxon>
        <taxon>Actinomycetota</taxon>
        <taxon>Actinomycetes</taxon>
        <taxon>Propionibacteriales</taxon>
        <taxon>Nocardioidaceae</taxon>
        <taxon>Nocardioides</taxon>
    </lineage>
</organism>
<name>A0A417XX61_9ACTN</name>
<dbReference type="GO" id="GO:0016787">
    <property type="term" value="F:hydrolase activity"/>
    <property type="evidence" value="ECO:0007669"/>
    <property type="project" value="UniProtKB-KW"/>
</dbReference>
<dbReference type="InterPro" id="IPR029058">
    <property type="entry name" value="AB_hydrolase_fold"/>
</dbReference>
<keyword evidence="1" id="KW-0732">Signal</keyword>
<dbReference type="SUPFAM" id="SSF53474">
    <property type="entry name" value="alpha/beta-Hydrolases"/>
    <property type="match status" value="1"/>
</dbReference>
<dbReference type="Gene3D" id="3.40.50.1820">
    <property type="entry name" value="alpha/beta hydrolase"/>
    <property type="match status" value="1"/>
</dbReference>
<gene>
    <name evidence="3" type="ORF">D0Z08_20680</name>
</gene>
<evidence type="ECO:0000313" key="3">
    <source>
        <dbReference type="EMBL" id="RHW25114.1"/>
    </source>
</evidence>
<evidence type="ECO:0000256" key="2">
    <source>
        <dbReference type="ARBA" id="ARBA00022801"/>
    </source>
</evidence>
<dbReference type="Proteomes" id="UP000283644">
    <property type="component" value="Unassembled WGS sequence"/>
</dbReference>
<evidence type="ECO:0008006" key="5">
    <source>
        <dbReference type="Google" id="ProtNLM"/>
    </source>
</evidence>
<evidence type="ECO:0000256" key="1">
    <source>
        <dbReference type="ARBA" id="ARBA00022729"/>
    </source>
</evidence>
<dbReference type="OrthoDB" id="9767239at2"/>
<reference evidence="3 4" key="1">
    <citation type="submission" date="2018-09" db="EMBL/GenBank/DDBJ databases">
        <title>Genome sequencing of Nocardioides immobilis CCTCC AB 2017083 for comparison to Nocardioides silvaticus.</title>
        <authorList>
            <person name="Li C."/>
            <person name="Wang G."/>
        </authorList>
    </citation>
    <scope>NUCLEOTIDE SEQUENCE [LARGE SCALE GENOMIC DNA]</scope>
    <source>
        <strain evidence="3 4">CCTCC AB 2017083</strain>
    </source>
</reference>
<evidence type="ECO:0000313" key="4">
    <source>
        <dbReference type="Proteomes" id="UP000283644"/>
    </source>
</evidence>
<proteinExistence type="predicted"/>
<keyword evidence="4" id="KW-1185">Reference proteome</keyword>
<dbReference type="InterPro" id="IPR050955">
    <property type="entry name" value="Plant_Biomass_Hydrol_Est"/>
</dbReference>
<sequence length="275" mass="29119">MGTLRIFRLGVVILLAWLVGAPAGVSTAGVAASSAATTTWSVELRTLEDGRTYYIDAPSCAPADATECVAFLGRAREVVVWFHGAGGHEDLDTATRWLTSLHSWGRDTLFVFATSKGGTRVFDAGVCCTRAPVDDVGYLVRVIDDVASRWSVDRSRVGAAGFSNGGIMAERLACERPDVVVAASSLAGTFAGTCDLATTHIAQWHGALDKPVPLNGGTTWVVGAERTFPPAASLGQRMLSGSTFALRVRPGVGHGLPWADYRESVRWLLVTIRAG</sequence>
<dbReference type="EMBL" id="QXGH01000026">
    <property type="protein sequence ID" value="RHW25114.1"/>
    <property type="molecule type" value="Genomic_DNA"/>
</dbReference>
<dbReference type="RefSeq" id="WP_118927162.1">
    <property type="nucleotide sequence ID" value="NZ_QXGH01000026.1"/>
</dbReference>
<protein>
    <recommendedName>
        <fullName evidence="5">Peptidase S9 prolyl oligopeptidase catalytic domain-containing protein</fullName>
    </recommendedName>
</protein>
<dbReference type="PANTHER" id="PTHR43037:SF5">
    <property type="entry name" value="FERULOYL ESTERASE"/>
    <property type="match status" value="1"/>
</dbReference>
<keyword evidence="2" id="KW-0378">Hydrolase</keyword>